<evidence type="ECO:0000256" key="7">
    <source>
        <dbReference type="ARBA" id="ARBA00022475"/>
    </source>
</evidence>
<evidence type="ECO:0000313" key="17">
    <source>
        <dbReference type="Proteomes" id="UP000504606"/>
    </source>
</evidence>
<dbReference type="PROSITE" id="PS51163">
    <property type="entry name" value="YRDC"/>
    <property type="match status" value="1"/>
</dbReference>
<dbReference type="RefSeq" id="XP_052130685.1">
    <property type="nucleotide sequence ID" value="XM_052274725.1"/>
</dbReference>
<evidence type="ECO:0000256" key="8">
    <source>
        <dbReference type="ARBA" id="ARBA00022490"/>
    </source>
</evidence>
<evidence type="ECO:0000256" key="9">
    <source>
        <dbReference type="ARBA" id="ARBA00022679"/>
    </source>
</evidence>
<evidence type="ECO:0000256" key="12">
    <source>
        <dbReference type="ARBA" id="ARBA00023136"/>
    </source>
</evidence>
<dbReference type="InterPro" id="IPR006070">
    <property type="entry name" value="Sua5-like_dom"/>
</dbReference>
<dbReference type="GO" id="GO:0005886">
    <property type="term" value="C:plasma membrane"/>
    <property type="evidence" value="ECO:0007669"/>
    <property type="project" value="UniProtKB-SubCell"/>
</dbReference>
<dbReference type="NCBIfam" id="TIGR00057">
    <property type="entry name" value="L-threonylcarbamoyladenylate synthase"/>
    <property type="match status" value="1"/>
</dbReference>
<dbReference type="GO" id="GO:0005739">
    <property type="term" value="C:mitochondrion"/>
    <property type="evidence" value="ECO:0007669"/>
    <property type="project" value="UniProtKB-SubCell"/>
</dbReference>
<comment type="function">
    <text evidence="14">Cytoplasmic and mitochondrial threonylcarbamoyl-AMP synthase required for the formation of a threonylcarbamoyl group on adenosine at position 37 (t(6)A37) in tRNAs that read codons beginning with adenine. Catalyzes the conversion of L-threonine, HCO(3)(-)/CO(2) and ATP to give threonylcarbamoyl-AMP (TC-AMP) as the acyladenylate intermediate, with the release of diphosphate. Participates in t(6)A37 formation in cytoplasmic and mitochondrial tRNAs. May regulate the activity of some transporters.</text>
</comment>
<evidence type="ECO:0000256" key="1">
    <source>
        <dbReference type="ARBA" id="ARBA00004173"/>
    </source>
</evidence>
<evidence type="ECO:0000256" key="10">
    <source>
        <dbReference type="ARBA" id="ARBA00022946"/>
    </source>
</evidence>
<proteinExistence type="inferred from homology"/>
<comment type="subcellular location">
    <subcellularLocation>
        <location evidence="2">Cell membrane</location>
        <topology evidence="2">Peripheral membrane protein</topology>
    </subcellularLocation>
    <subcellularLocation>
        <location evidence="3">Cytoplasm</location>
    </subcellularLocation>
    <subcellularLocation>
        <location evidence="1">Mitochondrion</location>
    </subcellularLocation>
</comment>
<sequence>MNVHIAGVISSCFRLGSISIMRLSSLVRITESDQDQTSAVTLACQLLSDGNIIALPTDTIYGLAVCAQNTAAVRKLYGVKGRDSAKPVAVCVGAVDDVSSWGKTDVLPAGLLNSLLPGPVTIILERTSLLNPELNPTCNKVGIRIPNHLFVRHISQKIAEPIALTSANLSNEPSCLSPKEFEPLWPQVAAVFDGGPLGYNQIAHSRAGSTVIDLSFMGKYHIVRDGSALVQTIATLHQFGLQPVQIAADKSIN</sequence>
<dbReference type="GO" id="GO:0061710">
    <property type="term" value="F:L-threonylcarbamoyladenylate synthase"/>
    <property type="evidence" value="ECO:0007669"/>
    <property type="project" value="UniProtKB-EC"/>
</dbReference>
<comment type="catalytic activity">
    <reaction evidence="13">
        <text>L-threonine + hydrogencarbonate + ATP = L-threonylcarbamoyladenylate + diphosphate + H2O</text>
        <dbReference type="Rhea" id="RHEA:36407"/>
        <dbReference type="ChEBI" id="CHEBI:15377"/>
        <dbReference type="ChEBI" id="CHEBI:17544"/>
        <dbReference type="ChEBI" id="CHEBI:30616"/>
        <dbReference type="ChEBI" id="CHEBI:33019"/>
        <dbReference type="ChEBI" id="CHEBI:57926"/>
        <dbReference type="ChEBI" id="CHEBI:73682"/>
        <dbReference type="EC" id="2.7.7.87"/>
    </reaction>
</comment>
<dbReference type="FunFam" id="3.90.870.10:FF:000007">
    <property type="entry name" value="YrdC N6-threonylcarbamoyltransferase domain containing"/>
    <property type="match status" value="1"/>
</dbReference>
<dbReference type="KEGG" id="foc:127748590"/>
<evidence type="ECO:0000313" key="18">
    <source>
        <dbReference type="RefSeq" id="XP_052130685.1"/>
    </source>
</evidence>
<evidence type="ECO:0000256" key="13">
    <source>
        <dbReference type="ARBA" id="ARBA00048366"/>
    </source>
</evidence>
<reference evidence="18" key="1">
    <citation type="submission" date="2025-08" db="UniProtKB">
        <authorList>
            <consortium name="RefSeq"/>
        </authorList>
    </citation>
    <scope>IDENTIFICATION</scope>
    <source>
        <tissue evidence="18">Whole organism</tissue>
    </source>
</reference>
<feature type="domain" description="YrdC-like" evidence="16">
    <location>
        <begin position="37"/>
        <end position="228"/>
    </location>
</feature>
<dbReference type="GO" id="GO:0006450">
    <property type="term" value="P:regulation of translational fidelity"/>
    <property type="evidence" value="ECO:0007669"/>
    <property type="project" value="TreeGrafter"/>
</dbReference>
<evidence type="ECO:0000256" key="15">
    <source>
        <dbReference type="ARBA" id="ARBA00063146"/>
    </source>
</evidence>
<keyword evidence="11" id="KW-0496">Mitochondrion</keyword>
<keyword evidence="9" id="KW-0808">Transferase</keyword>
<keyword evidence="17" id="KW-1185">Reference proteome</keyword>
<keyword evidence="8" id="KW-0963">Cytoplasm</keyword>
<dbReference type="PANTHER" id="PTHR17490:SF10">
    <property type="entry name" value="THREONYLCARBAMOYL-AMP SYNTHASE"/>
    <property type="match status" value="1"/>
</dbReference>
<keyword evidence="10" id="KW-0809">Transit peptide</keyword>
<keyword evidence="12" id="KW-0472">Membrane</keyword>
<gene>
    <name evidence="18" type="primary">LOC127748590</name>
</gene>
<protein>
    <recommendedName>
        <fullName evidence="6">Threonylcarbamoyl-AMP synthase</fullName>
        <ecNumber evidence="5">2.7.7.87</ecNumber>
    </recommendedName>
</protein>
<dbReference type="GeneID" id="127748590"/>
<dbReference type="AlphaFoldDB" id="A0A9C6X7J0"/>
<dbReference type="InterPro" id="IPR050156">
    <property type="entry name" value="TC-AMP_synthase_SUA5"/>
</dbReference>
<evidence type="ECO:0000256" key="14">
    <source>
        <dbReference type="ARBA" id="ARBA00058524"/>
    </source>
</evidence>
<evidence type="ECO:0000256" key="2">
    <source>
        <dbReference type="ARBA" id="ARBA00004202"/>
    </source>
</evidence>
<accession>A0A9C6X7J0</accession>
<name>A0A9C6X7J0_FRAOC</name>
<comment type="subunit">
    <text evidence="15">Interacts with RSC1A1.</text>
</comment>
<dbReference type="GO" id="GO:0000049">
    <property type="term" value="F:tRNA binding"/>
    <property type="evidence" value="ECO:0007669"/>
    <property type="project" value="TreeGrafter"/>
</dbReference>
<evidence type="ECO:0000256" key="5">
    <source>
        <dbReference type="ARBA" id="ARBA00012584"/>
    </source>
</evidence>
<evidence type="ECO:0000256" key="6">
    <source>
        <dbReference type="ARBA" id="ARBA00015492"/>
    </source>
</evidence>
<keyword evidence="7" id="KW-1003">Cell membrane</keyword>
<dbReference type="CTD" id="3772640"/>
<evidence type="ECO:0000256" key="11">
    <source>
        <dbReference type="ARBA" id="ARBA00023128"/>
    </source>
</evidence>
<dbReference type="OrthoDB" id="3648309at2759"/>
<dbReference type="PANTHER" id="PTHR17490">
    <property type="entry name" value="SUA5"/>
    <property type="match status" value="1"/>
</dbReference>
<dbReference type="EC" id="2.7.7.87" evidence="5"/>
<dbReference type="Proteomes" id="UP000504606">
    <property type="component" value="Unplaced"/>
</dbReference>
<dbReference type="GO" id="GO:0003725">
    <property type="term" value="F:double-stranded RNA binding"/>
    <property type="evidence" value="ECO:0007669"/>
    <property type="project" value="InterPro"/>
</dbReference>
<evidence type="ECO:0000259" key="16">
    <source>
        <dbReference type="PROSITE" id="PS51163"/>
    </source>
</evidence>
<dbReference type="InterPro" id="IPR017945">
    <property type="entry name" value="DHBP_synth_RibB-like_a/b_dom"/>
</dbReference>
<evidence type="ECO:0000256" key="3">
    <source>
        <dbReference type="ARBA" id="ARBA00004496"/>
    </source>
</evidence>
<comment type="similarity">
    <text evidence="4">Belongs to the SUA5 family.</text>
</comment>
<organism evidence="17 18">
    <name type="scientific">Frankliniella occidentalis</name>
    <name type="common">Western flower thrips</name>
    <name type="synonym">Euthrips occidentalis</name>
    <dbReference type="NCBI Taxonomy" id="133901"/>
    <lineage>
        <taxon>Eukaryota</taxon>
        <taxon>Metazoa</taxon>
        <taxon>Ecdysozoa</taxon>
        <taxon>Arthropoda</taxon>
        <taxon>Hexapoda</taxon>
        <taxon>Insecta</taxon>
        <taxon>Pterygota</taxon>
        <taxon>Neoptera</taxon>
        <taxon>Paraneoptera</taxon>
        <taxon>Thysanoptera</taxon>
        <taxon>Terebrantia</taxon>
        <taxon>Thripoidea</taxon>
        <taxon>Thripidae</taxon>
        <taxon>Frankliniella</taxon>
    </lineage>
</organism>
<dbReference type="Gene3D" id="3.90.870.10">
    <property type="entry name" value="DHBP synthase"/>
    <property type="match status" value="1"/>
</dbReference>
<evidence type="ECO:0000256" key="4">
    <source>
        <dbReference type="ARBA" id="ARBA00007663"/>
    </source>
</evidence>
<dbReference type="Pfam" id="PF01300">
    <property type="entry name" value="Sua5_yciO_yrdC"/>
    <property type="match status" value="1"/>
</dbReference>
<dbReference type="SUPFAM" id="SSF55821">
    <property type="entry name" value="YrdC/RibB"/>
    <property type="match status" value="1"/>
</dbReference>